<feature type="domain" description="Activator of Hsp90 ATPase homologue 1/2-like C-terminal" evidence="2">
    <location>
        <begin position="11"/>
        <end position="150"/>
    </location>
</feature>
<dbReference type="InterPro" id="IPR023393">
    <property type="entry name" value="START-like_dom_sf"/>
</dbReference>
<evidence type="ECO:0000259" key="2">
    <source>
        <dbReference type="Pfam" id="PF08327"/>
    </source>
</evidence>
<dbReference type="CDD" id="cd08895">
    <property type="entry name" value="SRPBCC_CalC_Aha1-like_2"/>
    <property type="match status" value="1"/>
</dbReference>
<proteinExistence type="inferred from homology"/>
<name>A0A0H5NQ56_NOCFR</name>
<reference evidence="4" key="1">
    <citation type="submission" date="2015-03" db="EMBL/GenBank/DDBJ databases">
        <authorList>
            <consortium name="Pathogen Informatics"/>
        </authorList>
    </citation>
    <scope>NUCLEOTIDE SEQUENCE [LARGE SCALE GENOMIC DNA]</scope>
    <source>
        <strain evidence="4">NCTC11134</strain>
    </source>
</reference>
<dbReference type="Proteomes" id="UP000057820">
    <property type="component" value="Chromosome 1"/>
</dbReference>
<dbReference type="EMBL" id="LN868938">
    <property type="protein sequence ID" value="CRY77259.1"/>
    <property type="molecule type" value="Genomic_DNA"/>
</dbReference>
<dbReference type="Pfam" id="PF08327">
    <property type="entry name" value="AHSA1"/>
    <property type="match status" value="1"/>
</dbReference>
<protein>
    <submittedName>
        <fullName evidence="3">Activator of Hsp90 ATPase homolog 1-like protein</fullName>
    </submittedName>
</protein>
<dbReference type="AlphaFoldDB" id="A0A0H5NQ56"/>
<dbReference type="SUPFAM" id="SSF55961">
    <property type="entry name" value="Bet v1-like"/>
    <property type="match status" value="1"/>
</dbReference>
<dbReference type="KEGG" id="nfr:ERS450000_02292"/>
<evidence type="ECO:0000313" key="4">
    <source>
        <dbReference type="Proteomes" id="UP000057820"/>
    </source>
</evidence>
<evidence type="ECO:0000313" key="3">
    <source>
        <dbReference type="EMBL" id="CRY77259.1"/>
    </source>
</evidence>
<comment type="similarity">
    <text evidence="1">Belongs to the AHA1 family.</text>
</comment>
<dbReference type="RefSeq" id="WP_060592474.1">
    <property type="nucleotide sequence ID" value="NZ_CP031418.1"/>
</dbReference>
<evidence type="ECO:0000256" key="1">
    <source>
        <dbReference type="ARBA" id="ARBA00006817"/>
    </source>
</evidence>
<sequence length="155" mass="17213">MTATRIGKHIDAPRETVYRLLLDGEAVARWMVPDGMTSRVHEFDAREGGAFHITLTYDDPTDTGKTTDHTDSYRGRFLMLVPNEQVVQLVEFDTEDPDVQGEMTISYTLTEADGGTDLIALHDKLPSGLDPHDNEIGWRISLAKLAALAERGTLD</sequence>
<organism evidence="3 4">
    <name type="scientific">Nocardia farcinica</name>
    <dbReference type="NCBI Taxonomy" id="37329"/>
    <lineage>
        <taxon>Bacteria</taxon>
        <taxon>Bacillati</taxon>
        <taxon>Actinomycetota</taxon>
        <taxon>Actinomycetes</taxon>
        <taxon>Mycobacteriales</taxon>
        <taxon>Nocardiaceae</taxon>
        <taxon>Nocardia</taxon>
    </lineage>
</organism>
<dbReference type="InterPro" id="IPR013538">
    <property type="entry name" value="ASHA1/2-like_C"/>
</dbReference>
<gene>
    <name evidence="3" type="ORF">ERS450000_02292</name>
</gene>
<accession>A0A0H5NQ56</accession>
<dbReference type="Gene3D" id="3.30.530.20">
    <property type="match status" value="1"/>
</dbReference>